<protein>
    <recommendedName>
        <fullName evidence="6">Cathepsin propeptide inhibitor domain-containing protein</fullName>
    </recommendedName>
</protein>
<dbReference type="InterPro" id="IPR013128">
    <property type="entry name" value="Peptidase_C1A"/>
</dbReference>
<accession>A0A6B2L9L3</accession>
<evidence type="ECO:0000256" key="2">
    <source>
        <dbReference type="ARBA" id="ARBA00023157"/>
    </source>
</evidence>
<dbReference type="FunFam" id="3.90.70.10:FF:000332">
    <property type="entry name" value="Cathepsin L1"/>
    <property type="match status" value="1"/>
</dbReference>
<organism evidence="5">
    <name type="scientific">Arcella intermedia</name>
    <dbReference type="NCBI Taxonomy" id="1963864"/>
    <lineage>
        <taxon>Eukaryota</taxon>
        <taxon>Amoebozoa</taxon>
        <taxon>Tubulinea</taxon>
        <taxon>Elardia</taxon>
        <taxon>Arcellinida</taxon>
        <taxon>Sphaerothecina</taxon>
        <taxon>Arcellidae</taxon>
        <taxon>Arcella</taxon>
    </lineage>
</organism>
<dbReference type="AlphaFoldDB" id="A0A6B2L9L3"/>
<dbReference type="EMBL" id="GIBP01004707">
    <property type="protein sequence ID" value="NDV33676.1"/>
    <property type="molecule type" value="Transcribed_RNA"/>
</dbReference>
<dbReference type="SMART" id="SM00645">
    <property type="entry name" value="Pept_C1"/>
    <property type="match status" value="1"/>
</dbReference>
<feature type="domain" description="Peptidase C1A papain C-terminal" evidence="3">
    <location>
        <begin position="110"/>
        <end position="326"/>
    </location>
</feature>
<dbReference type="InterPro" id="IPR038765">
    <property type="entry name" value="Papain-like_cys_pep_sf"/>
</dbReference>
<dbReference type="Pfam" id="PF08246">
    <property type="entry name" value="Inhibitor_I29"/>
    <property type="match status" value="1"/>
</dbReference>
<evidence type="ECO:0008006" key="6">
    <source>
        <dbReference type="Google" id="ProtNLM"/>
    </source>
</evidence>
<dbReference type="Pfam" id="PF00112">
    <property type="entry name" value="Peptidase_C1"/>
    <property type="match status" value="1"/>
</dbReference>
<sequence>MLLAVGITLCHCREVSQYSDKDLSVHWENFKKEFKKQYDNPTQEIQKLQVFTENLKIIDQLNAKFNPQTYFGVNHFADLTLQEFKNKYHINFKKGAPEQSISPNKLPYDIPESVDWRKKGAVTPITNQDQCGSSPYFAATTSIEGAWAIAGHPLEVLSVQQIIDCTSTSVYDNQGCNGGLMNESIAYAADFGLETNTSYPYTGADGSSCLGDAKKVVAKVKGVVNVPAIDDDVTAALAQVPLASAIYSFSSAFQFYKSGIYNDPACAGQQPEHGIGIVGYGQDAQGVKFYILKNWWTTSWGEEGYMRIIRNGKNNCGLFDDVSYAVA</sequence>
<dbReference type="Gene3D" id="3.90.70.10">
    <property type="entry name" value="Cysteine proteinases"/>
    <property type="match status" value="1"/>
</dbReference>
<evidence type="ECO:0000259" key="4">
    <source>
        <dbReference type="SMART" id="SM00848"/>
    </source>
</evidence>
<keyword evidence="2" id="KW-1015">Disulfide bond</keyword>
<dbReference type="InterPro" id="IPR039417">
    <property type="entry name" value="Peptidase_C1A_papain-like"/>
</dbReference>
<reference evidence="5" key="1">
    <citation type="journal article" date="2020" name="J. Eukaryot. Microbiol.">
        <title>De novo Sequencing, Assembly and Annotation of the Transcriptome for the Free-Living Testate Amoeba Arcella intermedia.</title>
        <authorList>
            <person name="Ribeiro G.M."/>
            <person name="Porfirio-Sousa A.L."/>
            <person name="Maurer-Alcala X.X."/>
            <person name="Katz L.A."/>
            <person name="Lahr D.J.G."/>
        </authorList>
    </citation>
    <scope>NUCLEOTIDE SEQUENCE</scope>
</reference>
<evidence type="ECO:0000256" key="1">
    <source>
        <dbReference type="ARBA" id="ARBA00008455"/>
    </source>
</evidence>
<evidence type="ECO:0000259" key="3">
    <source>
        <dbReference type="SMART" id="SM00645"/>
    </source>
</evidence>
<dbReference type="InterPro" id="IPR000668">
    <property type="entry name" value="Peptidase_C1A_C"/>
</dbReference>
<name>A0A6B2L9L3_9EUKA</name>
<dbReference type="InterPro" id="IPR013201">
    <property type="entry name" value="Prot_inhib_I29"/>
</dbReference>
<comment type="similarity">
    <text evidence="1">Belongs to the peptidase C1 family.</text>
</comment>
<dbReference type="SMART" id="SM00848">
    <property type="entry name" value="Inhibitor_I29"/>
    <property type="match status" value="1"/>
</dbReference>
<evidence type="ECO:0000313" key="5">
    <source>
        <dbReference type="EMBL" id="NDV33676.1"/>
    </source>
</evidence>
<proteinExistence type="inferred from homology"/>
<dbReference type="SUPFAM" id="SSF54001">
    <property type="entry name" value="Cysteine proteinases"/>
    <property type="match status" value="1"/>
</dbReference>
<dbReference type="PANTHER" id="PTHR12411">
    <property type="entry name" value="CYSTEINE PROTEASE FAMILY C1-RELATED"/>
    <property type="match status" value="1"/>
</dbReference>
<feature type="domain" description="Cathepsin propeptide inhibitor" evidence="4">
    <location>
        <begin position="27"/>
        <end position="84"/>
    </location>
</feature>
<dbReference type="CDD" id="cd02248">
    <property type="entry name" value="Peptidase_C1A"/>
    <property type="match status" value="1"/>
</dbReference>
<dbReference type="GO" id="GO:0008234">
    <property type="term" value="F:cysteine-type peptidase activity"/>
    <property type="evidence" value="ECO:0007669"/>
    <property type="project" value="InterPro"/>
</dbReference>
<dbReference type="GO" id="GO:0006508">
    <property type="term" value="P:proteolysis"/>
    <property type="evidence" value="ECO:0007669"/>
    <property type="project" value="InterPro"/>
</dbReference>